<dbReference type="Proteomes" id="UP000005361">
    <property type="component" value="Chromosome"/>
</dbReference>
<dbReference type="PANTHER" id="PTHR45947">
    <property type="entry name" value="SULFOQUINOVOSYL TRANSFERASE SQD2"/>
    <property type="match status" value="1"/>
</dbReference>
<evidence type="ECO:0000313" key="4">
    <source>
        <dbReference type="Proteomes" id="UP000005361"/>
    </source>
</evidence>
<evidence type="ECO:0000259" key="2">
    <source>
        <dbReference type="Pfam" id="PF13439"/>
    </source>
</evidence>
<sequence length="389" mass="43887">MNILILFSQPWRVGGAETHVEALIKGLSDHNIILAVNRGSNTEKLQRLRQEFANVEIVEVQARGINVFQWIMDLYKLAGVIKKNKIEIISAQQRTAGIWAYLLNKFTDVPFVVTMHDPWHRAFIKKGYAKMFSQMIVVSRNLTDILVNKFGFKSSQISFINNGIDFAKFVPQDKKEARNRLGISQNSKIILHVSRLSSIKGAVSLILVDSMEHVLQQEKDVKLIIIGEGPLREELNEKSRTWNENYKNLIEIKDFTDDISYWYSAADVIVGEGRVAIEAIACERPVVAIRNGEQFFGAVTIENIADALEVNFDGKQLSATPEALAIEIVKTFKIALEQRIEIAKYISTKLSIKEMSGKYDNVFKDVIASHLTTNIVEGTSNQESSKNSN</sequence>
<evidence type="ECO:0000259" key="1">
    <source>
        <dbReference type="Pfam" id="PF00534"/>
    </source>
</evidence>
<dbReference type="SUPFAM" id="SSF53756">
    <property type="entry name" value="UDP-Glycosyltransferase/glycogen phosphorylase"/>
    <property type="match status" value="1"/>
</dbReference>
<dbReference type="HOGENOM" id="CLU_709499_0_0_9"/>
<evidence type="ECO:0000313" key="3">
    <source>
        <dbReference type="EMBL" id="AJQ25991.1"/>
    </source>
</evidence>
<keyword evidence="3" id="KW-0808">Transferase</keyword>
<dbReference type="STRING" id="1192197.JBW_00639"/>
<accession>I8TVX5</accession>
<reference evidence="4" key="2">
    <citation type="submission" date="2015-02" db="EMBL/GenBank/DDBJ databases">
        <title>Complete Genome Sequence of Pelosinus fermentans JBW45.</title>
        <authorList>
            <person name="De Leon K.B."/>
            <person name="Utturkar S.M."/>
            <person name="Camilleri L.B."/>
            <person name="Arkin A.P."/>
            <person name="Fields M.W."/>
            <person name="Brown S.D."/>
            <person name="Wall J.D."/>
        </authorList>
    </citation>
    <scope>NUCLEOTIDE SEQUENCE [LARGE SCALE GENOMIC DNA]</scope>
    <source>
        <strain evidence="4">JBW45</strain>
    </source>
</reference>
<dbReference type="Gene3D" id="3.40.50.2000">
    <property type="entry name" value="Glycogen Phosphorylase B"/>
    <property type="match status" value="2"/>
</dbReference>
<dbReference type="PANTHER" id="PTHR45947:SF3">
    <property type="entry name" value="SULFOQUINOVOSYL TRANSFERASE SQD2"/>
    <property type="match status" value="1"/>
</dbReference>
<dbReference type="InterPro" id="IPR050194">
    <property type="entry name" value="Glycosyltransferase_grp1"/>
</dbReference>
<dbReference type="InterPro" id="IPR001296">
    <property type="entry name" value="Glyco_trans_1"/>
</dbReference>
<dbReference type="GO" id="GO:0016757">
    <property type="term" value="F:glycosyltransferase activity"/>
    <property type="evidence" value="ECO:0007669"/>
    <property type="project" value="InterPro"/>
</dbReference>
<feature type="domain" description="Glycosyltransferase subfamily 4-like N-terminal" evidence="2">
    <location>
        <begin position="13"/>
        <end position="166"/>
    </location>
</feature>
<dbReference type="Pfam" id="PF00534">
    <property type="entry name" value="Glycos_transf_1"/>
    <property type="match status" value="1"/>
</dbReference>
<name>I8TVX5_9FIRM</name>
<dbReference type="InterPro" id="IPR028098">
    <property type="entry name" value="Glyco_trans_4-like_N"/>
</dbReference>
<proteinExistence type="predicted"/>
<dbReference type="EMBL" id="CP010978">
    <property type="protein sequence ID" value="AJQ25991.1"/>
    <property type="molecule type" value="Genomic_DNA"/>
</dbReference>
<organism evidence="3 4">
    <name type="scientific">Pelosinus fermentans JBW45</name>
    <dbReference type="NCBI Taxonomy" id="1192197"/>
    <lineage>
        <taxon>Bacteria</taxon>
        <taxon>Bacillati</taxon>
        <taxon>Bacillota</taxon>
        <taxon>Negativicutes</taxon>
        <taxon>Selenomonadales</taxon>
        <taxon>Sporomusaceae</taxon>
        <taxon>Pelosinus</taxon>
    </lineage>
</organism>
<feature type="domain" description="Glycosyl transferase family 1" evidence="1">
    <location>
        <begin position="173"/>
        <end position="292"/>
    </location>
</feature>
<dbReference type="OrthoDB" id="59694at2"/>
<dbReference type="KEGG" id="pft:JBW_00639"/>
<dbReference type="Pfam" id="PF13439">
    <property type="entry name" value="Glyco_transf_4"/>
    <property type="match status" value="1"/>
</dbReference>
<dbReference type="AlphaFoldDB" id="I8TVX5"/>
<reference evidence="3 4" key="1">
    <citation type="journal article" date="2015" name="Genome Announc.">
        <title>Complete Genome Sequence of Pelosinus fermentans JBW45, a Member of a Remarkably Competitive Group of Negativicutes in the Firmicutes Phylum.</title>
        <authorList>
            <person name="De Leon K.B."/>
            <person name="Utturkar S.M."/>
            <person name="Camilleri L.B."/>
            <person name="Elias D.A."/>
            <person name="Arkin A.P."/>
            <person name="Fields M.W."/>
            <person name="Brown S.D."/>
            <person name="Wall J.D."/>
        </authorList>
    </citation>
    <scope>NUCLEOTIDE SEQUENCE [LARGE SCALE GENOMIC DNA]</scope>
    <source>
        <strain evidence="3 4">JBW45</strain>
    </source>
</reference>
<dbReference type="RefSeq" id="WP_007959019.1">
    <property type="nucleotide sequence ID" value="NZ_CP010978.1"/>
</dbReference>
<gene>
    <name evidence="3" type="ORF">JBW_00639</name>
</gene>
<protein>
    <submittedName>
        <fullName evidence="3">Glycosyl transferase group 1</fullName>
    </submittedName>
</protein>